<reference evidence="1" key="1">
    <citation type="submission" date="2019-04" db="EMBL/GenBank/DDBJ databases">
        <authorList>
            <consortium name="Science for Life Laboratories"/>
        </authorList>
    </citation>
    <scope>NUCLEOTIDE SEQUENCE</scope>
    <source>
        <strain evidence="1">MBLW1</strain>
    </source>
</reference>
<sequence length="418" mass="47450">MSTDRVVLHPAGEIWLRTLGLTHADMLADLPGEIVSGHTDRHVRRCLLGKGPMQQMVILKREHRIRWQDRLKHALAGWGLISKSEREARTLLQLQQLGFPAPRLLARGQTATGVGFVLIRGIPDLADIRTALERATPSEQEQMLRSIGIWIARLVRAGIENPDLTAKHVCFHGIGTDPIFLDWQNVIRRSANDLAAGNRMLARLGVTLPGGIITNRLLLTLLMGYRRELRGVVPTLPRISEQIRLVQSLQERFRRKRAIRHQLAERPHRAEQRLIWLDGEAMCVIPEAVSLLQSPEMQRECTTIAPNDARLLRLADGRLLLRVRERIRFSWGKLIADLRGRIWRMPVMREARWHFAQERAGQRMPRLLAFGQRLSHFGGQGFLLLEVEPALTPSPTSGTMPLRFAKLPSTAQEAQACR</sequence>
<dbReference type="EMBL" id="LR586016">
    <property type="protein sequence ID" value="VIP02129.1"/>
    <property type="molecule type" value="Genomic_DNA"/>
</dbReference>
<accession>A0A6C2YLL6</accession>
<dbReference type="AlphaFoldDB" id="A0A6C2YLL6"/>
<keyword evidence="1" id="KW-0808">Transferase</keyword>
<name>A0A6C2YLL6_9BACT</name>
<dbReference type="KEGG" id="tim:GMBLW1_18310"/>
<dbReference type="EMBL" id="LR593887">
    <property type="protein sequence ID" value="VTS00473.1"/>
    <property type="molecule type" value="Genomic_DNA"/>
</dbReference>
<evidence type="ECO:0000313" key="1">
    <source>
        <dbReference type="EMBL" id="VIP02129.1"/>
    </source>
</evidence>
<gene>
    <name evidence="1" type="ORF">GMBLW1_18310</name>
</gene>
<keyword evidence="1" id="KW-0418">Kinase</keyword>
<evidence type="ECO:0000313" key="2">
    <source>
        <dbReference type="Proteomes" id="UP000464378"/>
    </source>
</evidence>
<dbReference type="InParanoid" id="A0A6C2YLL6"/>
<dbReference type="GO" id="GO:0016301">
    <property type="term" value="F:kinase activity"/>
    <property type="evidence" value="ECO:0007669"/>
    <property type="project" value="UniProtKB-KW"/>
</dbReference>
<organism evidence="1">
    <name type="scientific">Tuwongella immobilis</name>
    <dbReference type="NCBI Taxonomy" id="692036"/>
    <lineage>
        <taxon>Bacteria</taxon>
        <taxon>Pseudomonadati</taxon>
        <taxon>Planctomycetota</taxon>
        <taxon>Planctomycetia</taxon>
        <taxon>Gemmatales</taxon>
        <taxon>Gemmataceae</taxon>
        <taxon>Tuwongella</taxon>
    </lineage>
</organism>
<keyword evidence="2" id="KW-1185">Reference proteome</keyword>
<dbReference type="RefSeq" id="WP_162657333.1">
    <property type="nucleotide sequence ID" value="NZ_LR593887.1"/>
</dbReference>
<proteinExistence type="predicted"/>
<dbReference type="Pfam" id="PF06293">
    <property type="entry name" value="Kdo"/>
    <property type="match status" value="1"/>
</dbReference>
<dbReference type="Proteomes" id="UP000464378">
    <property type="component" value="Chromosome"/>
</dbReference>
<protein>
    <submittedName>
        <fullName evidence="1">3-deoxy-d-manno-octulosonic acid kinase:: Kdo</fullName>
    </submittedName>
</protein>